<accession>A0A8T0EEX5</accession>
<dbReference type="AlphaFoldDB" id="A0A8T0EEX5"/>
<sequence>MKKKIKSAILLIAVSVSVIKTDAFLDLAVIGVNRIFDAVRKHEIQKQNPPSNKDDSIRHLLYTPSNRNEPCLIQPDPKQVDSIDRVELKARKESLELQEPSNQCLEREFSSCKVRRVDLQFDGNSPYLQPGITNDEVSESPAQRYGFRTRAASDVTHARSPRMSYLSVSVDEVILTKTSPPLPSYPTRGIDVHRCYRLRPPLSEPAPYRLIIVRVTKLVAAKSASVLLTS</sequence>
<proteinExistence type="predicted"/>
<feature type="chain" id="PRO_5035925204" evidence="1">
    <location>
        <begin position="24"/>
        <end position="230"/>
    </location>
</feature>
<evidence type="ECO:0000256" key="1">
    <source>
        <dbReference type="SAM" id="SignalP"/>
    </source>
</evidence>
<comment type="caution">
    <text evidence="2">The sequence shown here is derived from an EMBL/GenBank/DDBJ whole genome shotgun (WGS) entry which is preliminary data.</text>
</comment>
<dbReference type="EMBL" id="JABXBU010002228">
    <property type="protein sequence ID" value="KAF8771451.1"/>
    <property type="molecule type" value="Genomic_DNA"/>
</dbReference>
<dbReference type="Proteomes" id="UP000807504">
    <property type="component" value="Unassembled WGS sequence"/>
</dbReference>
<name>A0A8T0EEX5_ARGBR</name>
<evidence type="ECO:0000313" key="2">
    <source>
        <dbReference type="EMBL" id="KAF8771451.1"/>
    </source>
</evidence>
<keyword evidence="1" id="KW-0732">Signal</keyword>
<evidence type="ECO:0000313" key="3">
    <source>
        <dbReference type="Proteomes" id="UP000807504"/>
    </source>
</evidence>
<feature type="signal peptide" evidence="1">
    <location>
        <begin position="1"/>
        <end position="23"/>
    </location>
</feature>
<reference evidence="2" key="1">
    <citation type="journal article" date="2020" name="bioRxiv">
        <title>Chromosome-level reference genome of the European wasp spider Argiope bruennichi: a resource for studies on range expansion and evolutionary adaptation.</title>
        <authorList>
            <person name="Sheffer M.M."/>
            <person name="Hoppe A."/>
            <person name="Krehenwinkel H."/>
            <person name="Uhl G."/>
            <person name="Kuss A.W."/>
            <person name="Jensen L."/>
            <person name="Jensen C."/>
            <person name="Gillespie R.G."/>
            <person name="Hoff K.J."/>
            <person name="Prost S."/>
        </authorList>
    </citation>
    <scope>NUCLEOTIDE SEQUENCE</scope>
</reference>
<gene>
    <name evidence="2" type="ORF">HNY73_018873</name>
</gene>
<organism evidence="2 3">
    <name type="scientific">Argiope bruennichi</name>
    <name type="common">Wasp spider</name>
    <name type="synonym">Aranea bruennichi</name>
    <dbReference type="NCBI Taxonomy" id="94029"/>
    <lineage>
        <taxon>Eukaryota</taxon>
        <taxon>Metazoa</taxon>
        <taxon>Ecdysozoa</taxon>
        <taxon>Arthropoda</taxon>
        <taxon>Chelicerata</taxon>
        <taxon>Arachnida</taxon>
        <taxon>Araneae</taxon>
        <taxon>Araneomorphae</taxon>
        <taxon>Entelegynae</taxon>
        <taxon>Araneoidea</taxon>
        <taxon>Araneidae</taxon>
        <taxon>Argiope</taxon>
    </lineage>
</organism>
<keyword evidence="3" id="KW-1185">Reference proteome</keyword>
<reference evidence="2" key="2">
    <citation type="submission" date="2020-06" db="EMBL/GenBank/DDBJ databases">
        <authorList>
            <person name="Sheffer M."/>
        </authorList>
    </citation>
    <scope>NUCLEOTIDE SEQUENCE</scope>
</reference>
<protein>
    <submittedName>
        <fullName evidence="2">Uncharacterized protein</fullName>
    </submittedName>
</protein>